<dbReference type="GO" id="GO:0010468">
    <property type="term" value="P:regulation of gene expression"/>
    <property type="evidence" value="ECO:0007669"/>
    <property type="project" value="TreeGrafter"/>
</dbReference>
<keyword evidence="3" id="KW-0479">Metal-binding</keyword>
<dbReference type="InterPro" id="IPR050331">
    <property type="entry name" value="Zinc_finger"/>
</dbReference>
<evidence type="ECO:0000256" key="9">
    <source>
        <dbReference type="ARBA" id="ARBA00023163"/>
    </source>
</evidence>
<comment type="subcellular location">
    <subcellularLocation>
        <location evidence="1">Nucleus</location>
    </subcellularLocation>
</comment>
<name>A0A8C4R7F9_EPTBU</name>
<dbReference type="PROSITE" id="PS00028">
    <property type="entry name" value="ZINC_FINGER_C2H2_1"/>
    <property type="match status" value="5"/>
</dbReference>
<evidence type="ECO:0000256" key="6">
    <source>
        <dbReference type="ARBA" id="ARBA00022833"/>
    </source>
</evidence>
<dbReference type="FunFam" id="3.30.160.60:FF:002343">
    <property type="entry name" value="Zinc finger protein 33A"/>
    <property type="match status" value="1"/>
</dbReference>
<organism evidence="13 14">
    <name type="scientific">Eptatretus burgeri</name>
    <name type="common">Inshore hagfish</name>
    <dbReference type="NCBI Taxonomy" id="7764"/>
    <lineage>
        <taxon>Eukaryota</taxon>
        <taxon>Metazoa</taxon>
        <taxon>Chordata</taxon>
        <taxon>Craniata</taxon>
        <taxon>Vertebrata</taxon>
        <taxon>Cyclostomata</taxon>
        <taxon>Myxini</taxon>
        <taxon>Myxiniformes</taxon>
        <taxon>Myxinidae</taxon>
        <taxon>Eptatretinae</taxon>
        <taxon>Eptatretus</taxon>
    </lineage>
</organism>
<evidence type="ECO:0000259" key="12">
    <source>
        <dbReference type="PROSITE" id="PS50157"/>
    </source>
</evidence>
<evidence type="ECO:0000256" key="8">
    <source>
        <dbReference type="ARBA" id="ARBA00023125"/>
    </source>
</evidence>
<comment type="similarity">
    <text evidence="2">Belongs to the krueppel C2H2-type zinc-finger protein family.</text>
</comment>
<evidence type="ECO:0000256" key="2">
    <source>
        <dbReference type="ARBA" id="ARBA00006991"/>
    </source>
</evidence>
<evidence type="ECO:0000313" key="13">
    <source>
        <dbReference type="Ensembl" id="ENSEBUP00000026343.1"/>
    </source>
</evidence>
<feature type="domain" description="C2H2-type" evidence="12">
    <location>
        <begin position="273"/>
        <end position="300"/>
    </location>
</feature>
<evidence type="ECO:0000256" key="10">
    <source>
        <dbReference type="ARBA" id="ARBA00023242"/>
    </source>
</evidence>
<dbReference type="GO" id="GO:0008270">
    <property type="term" value="F:zinc ion binding"/>
    <property type="evidence" value="ECO:0007669"/>
    <property type="project" value="UniProtKB-KW"/>
</dbReference>
<dbReference type="Ensembl" id="ENSEBUT00000026919.1">
    <property type="protein sequence ID" value="ENSEBUP00000026343.1"/>
    <property type="gene ID" value="ENSEBUG00000016229.1"/>
</dbReference>
<proteinExistence type="inferred from homology"/>
<dbReference type="PANTHER" id="PTHR16515">
    <property type="entry name" value="PR DOMAIN ZINC FINGER PROTEIN"/>
    <property type="match status" value="1"/>
</dbReference>
<keyword evidence="10" id="KW-0539">Nucleus</keyword>
<dbReference type="Proteomes" id="UP000694388">
    <property type="component" value="Unplaced"/>
</dbReference>
<keyword evidence="6" id="KW-0862">Zinc</keyword>
<dbReference type="InterPro" id="IPR013087">
    <property type="entry name" value="Znf_C2H2_type"/>
</dbReference>
<keyword evidence="8" id="KW-0238">DNA-binding</keyword>
<accession>A0A8C4R7F9</accession>
<keyword evidence="5 11" id="KW-0863">Zinc-finger</keyword>
<dbReference type="PANTHER" id="PTHR16515:SF49">
    <property type="entry name" value="GASTRULA ZINC FINGER PROTEIN XLCGF49.1-LIKE-RELATED"/>
    <property type="match status" value="1"/>
</dbReference>
<feature type="domain" description="C2H2-type" evidence="12">
    <location>
        <begin position="329"/>
        <end position="356"/>
    </location>
</feature>
<dbReference type="FunFam" id="3.30.160.60:FF:000624">
    <property type="entry name" value="zinc finger protein 697"/>
    <property type="match status" value="1"/>
</dbReference>
<evidence type="ECO:0000256" key="3">
    <source>
        <dbReference type="ARBA" id="ARBA00022723"/>
    </source>
</evidence>
<keyword evidence="9" id="KW-0804">Transcription</keyword>
<keyword evidence="4" id="KW-0677">Repeat</keyword>
<dbReference type="FunFam" id="3.30.160.60:FF:000931">
    <property type="entry name" value="zinc finger protein 697"/>
    <property type="match status" value="1"/>
</dbReference>
<feature type="domain" description="C2H2-type" evidence="12">
    <location>
        <begin position="301"/>
        <end position="328"/>
    </location>
</feature>
<dbReference type="SUPFAM" id="SSF57667">
    <property type="entry name" value="beta-beta-alpha zinc fingers"/>
    <property type="match status" value="2"/>
</dbReference>
<dbReference type="Pfam" id="PF00096">
    <property type="entry name" value="zf-C2H2"/>
    <property type="match status" value="3"/>
</dbReference>
<evidence type="ECO:0000256" key="11">
    <source>
        <dbReference type="PROSITE-ProRule" id="PRU00042"/>
    </source>
</evidence>
<dbReference type="GeneTree" id="ENSGT00940000162287"/>
<dbReference type="Gene3D" id="3.30.160.60">
    <property type="entry name" value="Classic Zinc Finger"/>
    <property type="match status" value="4"/>
</dbReference>
<sequence length="423" mass="47138">MVEAGPFLEWLQMQGLRLETARAVVTELGIDSREVFRICAEPSLIRAELFSTAKQKFRFAMYVELRHFVESHWEVRGDGPGGSALAGVLCSMLSAVSRELSSCAQKLGILLSSDFESDSGSLTEDAGYVGERIADDCGFHAQEQGALSKDGVSHGPRVTLSGGCVEDGLQHMASDDLTFDVTPPRSGEVTVDNVSLFQGLSLGHPQAMSAAGAALGSHDILTEASDVIYPTLGGQLKGTREFSCSSCSQSFHHEATLMQHMERHPQGFHHRKHKCTYCPYTCNFKRRLYEHLRVHTGERPFKCSVCEKGFARSTELRMHARVHTGEKPFTCPVCGKAFAQLHHVQSHLRVHTRERPFKCPVCDETFVWSNELRRHTRLHNGDCRQNTAGSYRGLRVTVKKEPVEKNDGEEHLQETQKIINLEM</sequence>
<feature type="domain" description="C2H2-type" evidence="12">
    <location>
        <begin position="242"/>
        <end position="264"/>
    </location>
</feature>
<feature type="domain" description="C2H2-type" evidence="12">
    <location>
        <begin position="357"/>
        <end position="384"/>
    </location>
</feature>
<dbReference type="SMART" id="SM00355">
    <property type="entry name" value="ZnF_C2H2"/>
    <property type="match status" value="5"/>
</dbReference>
<keyword evidence="14" id="KW-1185">Reference proteome</keyword>
<evidence type="ECO:0000256" key="5">
    <source>
        <dbReference type="ARBA" id="ARBA00022771"/>
    </source>
</evidence>
<evidence type="ECO:0000256" key="4">
    <source>
        <dbReference type="ARBA" id="ARBA00022737"/>
    </source>
</evidence>
<evidence type="ECO:0000256" key="7">
    <source>
        <dbReference type="ARBA" id="ARBA00023015"/>
    </source>
</evidence>
<dbReference type="GO" id="GO:0005634">
    <property type="term" value="C:nucleus"/>
    <property type="evidence" value="ECO:0007669"/>
    <property type="project" value="UniProtKB-SubCell"/>
</dbReference>
<dbReference type="GO" id="GO:0003677">
    <property type="term" value="F:DNA binding"/>
    <property type="evidence" value="ECO:0007669"/>
    <property type="project" value="UniProtKB-KW"/>
</dbReference>
<dbReference type="PROSITE" id="PS50157">
    <property type="entry name" value="ZINC_FINGER_C2H2_2"/>
    <property type="match status" value="5"/>
</dbReference>
<reference evidence="13" key="2">
    <citation type="submission" date="2025-09" db="UniProtKB">
        <authorList>
            <consortium name="Ensembl"/>
        </authorList>
    </citation>
    <scope>IDENTIFICATION</scope>
</reference>
<reference evidence="13" key="1">
    <citation type="submission" date="2025-08" db="UniProtKB">
        <authorList>
            <consortium name="Ensembl"/>
        </authorList>
    </citation>
    <scope>IDENTIFICATION</scope>
</reference>
<evidence type="ECO:0000313" key="14">
    <source>
        <dbReference type="Proteomes" id="UP000694388"/>
    </source>
</evidence>
<evidence type="ECO:0000256" key="1">
    <source>
        <dbReference type="ARBA" id="ARBA00004123"/>
    </source>
</evidence>
<dbReference type="InterPro" id="IPR036236">
    <property type="entry name" value="Znf_C2H2_sf"/>
</dbReference>
<keyword evidence="7" id="KW-0805">Transcription regulation</keyword>
<protein>
    <recommendedName>
        <fullName evidence="12">C2H2-type domain-containing protein</fullName>
    </recommendedName>
</protein>
<dbReference type="AlphaFoldDB" id="A0A8C4R7F9"/>